<keyword evidence="2" id="KW-0732">Signal</keyword>
<feature type="compositionally biased region" description="Low complexity" evidence="1">
    <location>
        <begin position="73"/>
        <end position="98"/>
    </location>
</feature>
<feature type="chain" id="PRO_5035160238" evidence="2">
    <location>
        <begin position="19"/>
        <end position="186"/>
    </location>
</feature>
<dbReference type="Proteomes" id="UP000619033">
    <property type="component" value="Unassembled WGS sequence"/>
</dbReference>
<keyword evidence="4" id="KW-1185">Reference proteome</keyword>
<sequence length="186" mass="18336">MRYLVLAVAIVLSACTMGLGGKGGKAVAANPITGGDVTVTALSGPPGAATAGAAPVAATKPPLPNPARPHPAPAAADTAQAKPAASPAKPADAAAPVAEEPKPEPPPSSPEEAACRKKGGQWAKVGKGAGQTCVQRTRDAGKECKKASQCEGLCLARSGTCAPIAPLFGCNEILQNDGSRVTLCID</sequence>
<name>A0A8J7MPR5_9RHOB</name>
<dbReference type="AlphaFoldDB" id="A0A8J7MPR5"/>
<dbReference type="EMBL" id="JAESVP010000003">
    <property type="protein sequence ID" value="MBL4927753.1"/>
    <property type="molecule type" value="Genomic_DNA"/>
</dbReference>
<protein>
    <submittedName>
        <fullName evidence="3">Uncharacterized protein</fullName>
    </submittedName>
</protein>
<evidence type="ECO:0000256" key="2">
    <source>
        <dbReference type="SAM" id="SignalP"/>
    </source>
</evidence>
<comment type="caution">
    <text evidence="3">The sequence shown here is derived from an EMBL/GenBank/DDBJ whole genome shotgun (WGS) entry which is preliminary data.</text>
</comment>
<feature type="compositionally biased region" description="Pro residues" evidence="1">
    <location>
        <begin position="61"/>
        <end position="72"/>
    </location>
</feature>
<proteinExistence type="predicted"/>
<gene>
    <name evidence="3" type="ORF">JI744_06510</name>
</gene>
<feature type="region of interest" description="Disordered" evidence="1">
    <location>
        <begin position="47"/>
        <end position="130"/>
    </location>
</feature>
<dbReference type="PROSITE" id="PS51257">
    <property type="entry name" value="PROKAR_LIPOPROTEIN"/>
    <property type="match status" value="1"/>
</dbReference>
<evidence type="ECO:0000313" key="4">
    <source>
        <dbReference type="Proteomes" id="UP000619033"/>
    </source>
</evidence>
<feature type="signal peptide" evidence="2">
    <location>
        <begin position="1"/>
        <end position="18"/>
    </location>
</feature>
<evidence type="ECO:0000313" key="3">
    <source>
        <dbReference type="EMBL" id="MBL4927753.1"/>
    </source>
</evidence>
<feature type="compositionally biased region" description="Low complexity" evidence="1">
    <location>
        <begin position="47"/>
        <end position="60"/>
    </location>
</feature>
<reference evidence="3" key="1">
    <citation type="submission" date="2021-01" db="EMBL/GenBank/DDBJ databases">
        <title>Genome seq and assembly of Tabrizicola sp. KVB23.</title>
        <authorList>
            <person name="Chhetri G."/>
        </authorList>
    </citation>
    <scope>NUCLEOTIDE SEQUENCE</scope>
    <source>
        <strain evidence="3">KVB23</strain>
    </source>
</reference>
<evidence type="ECO:0000256" key="1">
    <source>
        <dbReference type="SAM" id="MobiDB-lite"/>
    </source>
</evidence>
<accession>A0A8J7MPR5</accession>
<organism evidence="3 4">
    <name type="scientific">Fuscibacter oryzae</name>
    <dbReference type="NCBI Taxonomy" id="2803939"/>
    <lineage>
        <taxon>Bacteria</taxon>
        <taxon>Pseudomonadati</taxon>
        <taxon>Pseudomonadota</taxon>
        <taxon>Alphaproteobacteria</taxon>
        <taxon>Rhodobacterales</taxon>
        <taxon>Paracoccaceae</taxon>
        <taxon>Fuscibacter</taxon>
    </lineage>
</organism>
<dbReference type="RefSeq" id="WP_202658900.1">
    <property type="nucleotide sequence ID" value="NZ_JAESVP010000003.1"/>
</dbReference>